<dbReference type="Proteomes" id="UP000183316">
    <property type="component" value="Plasmid unnamed"/>
</dbReference>
<name>A0A192CMB8_ECO25</name>
<dbReference type="EMBL" id="CP015086">
    <property type="protein sequence ID" value="ANK07040.1"/>
    <property type="molecule type" value="Genomic_DNA"/>
</dbReference>
<dbReference type="AlphaFoldDB" id="A0A192CMB8"/>
<geneLocation type="plasmid" evidence="3"/>
<keyword evidence="2" id="KW-0614">Plasmid</keyword>
<gene>
    <name evidence="2" type="ORF">WLH_05779</name>
</gene>
<reference evidence="2 3" key="1">
    <citation type="submission" date="2016-03" db="EMBL/GenBank/DDBJ databases">
        <title>Genome Sequence and Comparative Pathogenic Determinants of Uropathogenic Escherichia coli O25b:H4, a Clinical Isolate from Saudi Arabia.</title>
        <authorList>
            <person name="Alyamani E.A.J."/>
            <person name="Khiyami M.A."/>
            <person name="Booq R.Y."/>
            <person name="Bahwerth F.S."/>
            <person name="Vaisvil B."/>
            <person name="Schmitt D.P."/>
            <person name="Kapatral V."/>
        </authorList>
    </citation>
    <scope>NUCLEOTIDE SEQUENCE [LARGE SCALE GENOMIC DNA]</scope>
    <source>
        <strain evidence="2 3">O25b:H4</strain>
        <plasmid evidence="3">Plasmid</plasmid>
    </source>
</reference>
<evidence type="ECO:0000256" key="1">
    <source>
        <dbReference type="SAM" id="MobiDB-lite"/>
    </source>
</evidence>
<proteinExistence type="predicted"/>
<feature type="compositionally biased region" description="Basic and acidic residues" evidence="1">
    <location>
        <begin position="73"/>
        <end position="94"/>
    </location>
</feature>
<sequence length="115" mass="12665">MGCSFTLDSQCGRLWLYQPQATGTHTGVWHRQAMSRDPPQRRRARARNGVAPYIPAAFCRDAGSAGHGATRVARPERSLQARGFHASDRSDSPKPRQRVRRRLAGAPAAACRSRA</sequence>
<feature type="region of interest" description="Disordered" evidence="1">
    <location>
        <begin position="63"/>
        <end position="115"/>
    </location>
</feature>
<accession>A0A192CMB8</accession>
<organism evidence="2 3">
    <name type="scientific">Escherichia coli O25b:H4</name>
    <dbReference type="NCBI Taxonomy" id="941280"/>
    <lineage>
        <taxon>Bacteria</taxon>
        <taxon>Pseudomonadati</taxon>
        <taxon>Pseudomonadota</taxon>
        <taxon>Gammaproteobacteria</taxon>
        <taxon>Enterobacterales</taxon>
        <taxon>Enterobacteriaceae</taxon>
        <taxon>Escherichia</taxon>
    </lineage>
</organism>
<protein>
    <submittedName>
        <fullName evidence="2">Uncharacterized protein</fullName>
    </submittedName>
</protein>
<dbReference type="PATRIC" id="fig|941280.3.peg.5737"/>
<evidence type="ECO:0000313" key="2">
    <source>
        <dbReference type="EMBL" id="ANK07040.1"/>
    </source>
</evidence>
<feature type="compositionally biased region" description="Low complexity" evidence="1">
    <location>
        <begin position="104"/>
        <end position="115"/>
    </location>
</feature>
<evidence type="ECO:0000313" key="3">
    <source>
        <dbReference type="Proteomes" id="UP000183316"/>
    </source>
</evidence>